<dbReference type="AlphaFoldDB" id="A0A6B0GK73"/>
<proteinExistence type="predicted"/>
<evidence type="ECO:0000313" key="1">
    <source>
        <dbReference type="EMBL" id="MWG35010.1"/>
    </source>
</evidence>
<dbReference type="RefSeq" id="WP_158204705.1">
    <property type="nucleotide sequence ID" value="NZ_WSZK01000016.1"/>
</dbReference>
<dbReference type="Proteomes" id="UP000451471">
    <property type="component" value="Unassembled WGS sequence"/>
</dbReference>
<evidence type="ECO:0000313" key="2">
    <source>
        <dbReference type="Proteomes" id="UP000451471"/>
    </source>
</evidence>
<comment type="caution">
    <text evidence="1">The sequence shown here is derived from an EMBL/GenBank/DDBJ whole genome shotgun (WGS) entry which is preliminary data.</text>
</comment>
<keyword evidence="2" id="KW-1185">Reference proteome</keyword>
<gene>
    <name evidence="1" type="ORF">GQS65_11010</name>
</gene>
<organism evidence="1 2">
    <name type="scientific">Halomarina oriensis</name>
    <dbReference type="NCBI Taxonomy" id="671145"/>
    <lineage>
        <taxon>Archaea</taxon>
        <taxon>Methanobacteriati</taxon>
        <taxon>Methanobacteriota</taxon>
        <taxon>Stenosarchaea group</taxon>
        <taxon>Halobacteria</taxon>
        <taxon>Halobacteriales</taxon>
        <taxon>Natronomonadaceae</taxon>
        <taxon>Halomarina</taxon>
    </lineage>
</organism>
<protein>
    <submittedName>
        <fullName evidence="1">Uncharacterized protein</fullName>
    </submittedName>
</protein>
<accession>A0A6B0GK73</accession>
<dbReference type="EMBL" id="WSZK01000016">
    <property type="protein sequence ID" value="MWG35010.1"/>
    <property type="molecule type" value="Genomic_DNA"/>
</dbReference>
<name>A0A6B0GK73_9EURY</name>
<sequence length="55" mass="6108">MGDRVVDTPQSDVERVRVHGNLGGERGSSWVQFSGRPRPPTCLDRLGKEVVPEFT</sequence>
<reference evidence="1 2" key="1">
    <citation type="submission" date="2019-12" db="EMBL/GenBank/DDBJ databases">
        <title>Halocatena pleomorpha gen. nov. sp. nov., an extremely halophilic archaeon of family Halobacteriaceae isolated from saltpan soil.</title>
        <authorList>
            <person name="Pal Y."/>
            <person name="Verma A."/>
            <person name="Krishnamurthi S."/>
            <person name="Kumar P."/>
        </authorList>
    </citation>
    <scope>NUCLEOTIDE SEQUENCE [LARGE SCALE GENOMIC DNA]</scope>
    <source>
        <strain evidence="1 2">JCM 16495</strain>
    </source>
</reference>